<sequence>MGGEDEALLGFSWRSGSTRDTTGIIMWNDVFLHEVPTTGEKLAIIVMDTQGLFDNETSPMDNSRIFALGTLISSIQVLNLSGVVQEDQLQYLQFATEFAKFATADSQGTSGKPFQNLLFLIRDWTNPDEYPFGSEGGSEYMKYFLKIKPNQKEELRSVRQFIQSSFEELSCSLLPHPGSVIAGGKRLKVPYNGSWGKMDDDFKEELEKLIQHLLEPDRLVIKKINNKDLKGVEFKEYIDQYFKLFQSEDLPQAQSIYESTVEKQMNLLINQCYDNYKEIIFKNQDMIVTKEQIPIFHAMAKNQALLLYKETKKMGNAKHHEKFQKDFEDMMEKAYVQWSDRSEKNLKQIQEEKEKTRLALEEKERLYRQQLEDEKKAAEKIAELDRLNAQKEIEKAKYLKEKEIAEFRLKAEEDKRKALENDKKREEEFRRQMQAQLETMQALANRPVVVSGGGGGCNIL</sequence>
<feature type="domain" description="GB1/RHD3-type G" evidence="6">
    <location>
        <begin position="1"/>
        <end position="218"/>
    </location>
</feature>
<comment type="similarity">
    <text evidence="4">Belongs to the TRAFAC class dynamin-like GTPase superfamily. GB1/RHD3 GTPase family.</text>
</comment>
<dbReference type="OrthoDB" id="7788754at2759"/>
<evidence type="ECO:0000256" key="5">
    <source>
        <dbReference type="SAM" id="Coils"/>
    </source>
</evidence>
<evidence type="ECO:0000259" key="6">
    <source>
        <dbReference type="PROSITE" id="PS51715"/>
    </source>
</evidence>
<proteinExistence type="inferred from homology"/>
<gene>
    <name evidence="7" type="ORF">PVAND_016412</name>
</gene>
<keyword evidence="8" id="KW-1185">Reference proteome</keyword>
<dbReference type="AlphaFoldDB" id="A0A9J6BF12"/>
<dbReference type="InterPro" id="IPR036543">
    <property type="entry name" value="Guanylate-bd_C_sf"/>
</dbReference>
<dbReference type="SUPFAM" id="SSF52540">
    <property type="entry name" value="P-loop containing nucleoside triphosphate hydrolases"/>
    <property type="match status" value="1"/>
</dbReference>
<dbReference type="Proteomes" id="UP001107558">
    <property type="component" value="Chromosome 4"/>
</dbReference>
<dbReference type="GO" id="GO:0003924">
    <property type="term" value="F:GTPase activity"/>
    <property type="evidence" value="ECO:0007669"/>
    <property type="project" value="InterPro"/>
</dbReference>
<comment type="caution">
    <text evidence="7">The sequence shown here is derived from an EMBL/GenBank/DDBJ whole genome shotgun (WGS) entry which is preliminary data.</text>
</comment>
<protein>
    <recommendedName>
        <fullName evidence="6">GB1/RHD3-type G domain-containing protein</fullName>
    </recommendedName>
</protein>
<keyword evidence="5" id="KW-0175">Coiled coil</keyword>
<reference evidence="7" key="1">
    <citation type="submission" date="2021-03" db="EMBL/GenBank/DDBJ databases">
        <title>Chromosome level genome of the anhydrobiotic midge Polypedilum vanderplanki.</title>
        <authorList>
            <person name="Yoshida Y."/>
            <person name="Kikawada T."/>
            <person name="Gusev O."/>
        </authorList>
    </citation>
    <scope>NUCLEOTIDE SEQUENCE</scope>
    <source>
        <strain evidence="7">NIAS01</strain>
        <tissue evidence="7">Whole body or cell culture</tissue>
    </source>
</reference>
<dbReference type="Pfam" id="PF02263">
    <property type="entry name" value="GBP"/>
    <property type="match status" value="1"/>
</dbReference>
<dbReference type="PANTHER" id="PTHR10751">
    <property type="entry name" value="GUANYLATE BINDING PROTEIN"/>
    <property type="match status" value="1"/>
</dbReference>
<organism evidence="7 8">
    <name type="scientific">Polypedilum vanderplanki</name>
    <name type="common">Sleeping chironomid midge</name>
    <dbReference type="NCBI Taxonomy" id="319348"/>
    <lineage>
        <taxon>Eukaryota</taxon>
        <taxon>Metazoa</taxon>
        <taxon>Ecdysozoa</taxon>
        <taxon>Arthropoda</taxon>
        <taxon>Hexapoda</taxon>
        <taxon>Insecta</taxon>
        <taxon>Pterygota</taxon>
        <taxon>Neoptera</taxon>
        <taxon>Endopterygota</taxon>
        <taxon>Diptera</taxon>
        <taxon>Nematocera</taxon>
        <taxon>Chironomoidea</taxon>
        <taxon>Chironomidae</taxon>
        <taxon>Chironominae</taxon>
        <taxon>Polypedilum</taxon>
        <taxon>Polypedilum</taxon>
    </lineage>
</organism>
<keyword evidence="1" id="KW-0547">Nucleotide-binding</keyword>
<dbReference type="EMBL" id="JADBJN010000004">
    <property type="protein sequence ID" value="KAG5668473.1"/>
    <property type="molecule type" value="Genomic_DNA"/>
</dbReference>
<evidence type="ECO:0000256" key="3">
    <source>
        <dbReference type="ARBA" id="ARBA00023134"/>
    </source>
</evidence>
<dbReference type="PROSITE" id="PS51715">
    <property type="entry name" value="G_GB1_RHD3"/>
    <property type="match status" value="1"/>
</dbReference>
<keyword evidence="3" id="KW-0342">GTP-binding</keyword>
<dbReference type="InterPro" id="IPR030386">
    <property type="entry name" value="G_GB1_RHD3_dom"/>
</dbReference>
<accession>A0A9J6BF12</accession>
<dbReference type="Gene3D" id="1.20.58.420">
    <property type="entry name" value="AHSP"/>
    <property type="match status" value="1"/>
</dbReference>
<dbReference type="InterPro" id="IPR015894">
    <property type="entry name" value="Guanylate-bd_N"/>
</dbReference>
<evidence type="ECO:0000256" key="2">
    <source>
        <dbReference type="ARBA" id="ARBA00022801"/>
    </source>
</evidence>
<evidence type="ECO:0000256" key="4">
    <source>
        <dbReference type="PROSITE-ProRule" id="PRU01052"/>
    </source>
</evidence>
<dbReference type="SUPFAM" id="SSF48340">
    <property type="entry name" value="Interferon-induced guanylate-binding protein 1 (GBP1), C-terminal domain"/>
    <property type="match status" value="1"/>
</dbReference>
<dbReference type="InterPro" id="IPR027417">
    <property type="entry name" value="P-loop_NTPase"/>
</dbReference>
<evidence type="ECO:0000256" key="1">
    <source>
        <dbReference type="ARBA" id="ARBA00022741"/>
    </source>
</evidence>
<dbReference type="GO" id="GO:0005525">
    <property type="term" value="F:GTP binding"/>
    <property type="evidence" value="ECO:0007669"/>
    <property type="project" value="UniProtKB-KW"/>
</dbReference>
<evidence type="ECO:0000313" key="8">
    <source>
        <dbReference type="Proteomes" id="UP001107558"/>
    </source>
</evidence>
<keyword evidence="2" id="KW-0378">Hydrolase</keyword>
<dbReference type="Gene3D" id="3.40.50.300">
    <property type="entry name" value="P-loop containing nucleotide triphosphate hydrolases"/>
    <property type="match status" value="1"/>
</dbReference>
<evidence type="ECO:0000313" key="7">
    <source>
        <dbReference type="EMBL" id="KAG5668473.1"/>
    </source>
</evidence>
<name>A0A9J6BF12_POLVA</name>
<feature type="coiled-coil region" evidence="5">
    <location>
        <begin position="339"/>
        <end position="446"/>
    </location>
</feature>